<keyword evidence="1" id="KW-1133">Transmembrane helix</keyword>
<organism evidence="2 3">
    <name type="scientific">Candidatus Gottesmanbacteria bacterium GW2011_GWC2_39_8</name>
    <dbReference type="NCBI Taxonomy" id="1618450"/>
    <lineage>
        <taxon>Bacteria</taxon>
        <taxon>Candidatus Gottesmaniibacteriota</taxon>
    </lineage>
</organism>
<gene>
    <name evidence="2" type="ORF">UT63_C0005G0022</name>
</gene>
<evidence type="ECO:0000313" key="3">
    <source>
        <dbReference type="Proteomes" id="UP000034539"/>
    </source>
</evidence>
<protein>
    <submittedName>
        <fullName evidence="2">Uncharacterized protein</fullName>
    </submittedName>
</protein>
<accession>A0A0G0Q239</accession>
<evidence type="ECO:0000313" key="2">
    <source>
        <dbReference type="EMBL" id="KKR34168.1"/>
    </source>
</evidence>
<feature type="transmembrane region" description="Helical" evidence="1">
    <location>
        <begin position="40"/>
        <end position="61"/>
    </location>
</feature>
<dbReference type="Proteomes" id="UP000034539">
    <property type="component" value="Unassembled WGS sequence"/>
</dbReference>
<comment type="caution">
    <text evidence="2">The sequence shown here is derived from an EMBL/GenBank/DDBJ whole genome shotgun (WGS) entry which is preliminary data.</text>
</comment>
<keyword evidence="1" id="KW-0472">Membrane</keyword>
<name>A0A0G0Q239_9BACT</name>
<dbReference type="AlphaFoldDB" id="A0A0G0Q239"/>
<dbReference type="EMBL" id="LBXN01000005">
    <property type="protein sequence ID" value="KKR34168.1"/>
    <property type="molecule type" value="Genomic_DNA"/>
</dbReference>
<sequence>MEKIKKATEEKVQEEKLIIKNSEEKLIHDMVTVEKKNSSMGLFLGAVVIIFLGGLTGYLLVPKANGGSNGNLNISTSEGKKSIGSNDTKTFRDSAEGVLQTGGVDGEGTHKLVRPGGDSQTVYLTSTIMDLNEFVGKKVKVWGETFAGQKAGWLMDVGRVEILK</sequence>
<keyword evidence="1" id="KW-0812">Transmembrane</keyword>
<proteinExistence type="predicted"/>
<evidence type="ECO:0000256" key="1">
    <source>
        <dbReference type="SAM" id="Phobius"/>
    </source>
</evidence>
<reference evidence="2 3" key="1">
    <citation type="journal article" date="2015" name="Nature">
        <title>rRNA introns, odd ribosomes, and small enigmatic genomes across a large radiation of phyla.</title>
        <authorList>
            <person name="Brown C.T."/>
            <person name="Hug L.A."/>
            <person name="Thomas B.C."/>
            <person name="Sharon I."/>
            <person name="Castelle C.J."/>
            <person name="Singh A."/>
            <person name="Wilkins M.J."/>
            <person name="Williams K.H."/>
            <person name="Banfield J.F."/>
        </authorList>
    </citation>
    <scope>NUCLEOTIDE SEQUENCE [LARGE SCALE GENOMIC DNA]</scope>
</reference>